<feature type="compositionally biased region" description="Basic and acidic residues" evidence="1">
    <location>
        <begin position="24"/>
        <end position="40"/>
    </location>
</feature>
<evidence type="ECO:0000313" key="2">
    <source>
        <dbReference type="EMBL" id="BAS77112.1"/>
    </source>
</evidence>
<evidence type="ECO:0000313" key="3">
    <source>
        <dbReference type="Proteomes" id="UP000059680"/>
    </source>
</evidence>
<keyword evidence="3" id="KW-1185">Reference proteome</keyword>
<dbReference type="AlphaFoldDB" id="A0A0P0VF61"/>
<proteinExistence type="predicted"/>
<reference evidence="3" key="1">
    <citation type="journal article" date="2005" name="Nature">
        <title>The map-based sequence of the rice genome.</title>
        <authorList>
            <consortium name="International rice genome sequencing project (IRGSP)"/>
            <person name="Matsumoto T."/>
            <person name="Wu J."/>
            <person name="Kanamori H."/>
            <person name="Katayose Y."/>
            <person name="Fujisawa M."/>
            <person name="Namiki N."/>
            <person name="Mizuno H."/>
            <person name="Yamamoto K."/>
            <person name="Antonio B.A."/>
            <person name="Baba T."/>
            <person name="Sakata K."/>
            <person name="Nagamura Y."/>
            <person name="Aoki H."/>
            <person name="Arikawa K."/>
            <person name="Arita K."/>
            <person name="Bito T."/>
            <person name="Chiden Y."/>
            <person name="Fujitsuka N."/>
            <person name="Fukunaka R."/>
            <person name="Hamada M."/>
            <person name="Harada C."/>
            <person name="Hayashi A."/>
            <person name="Hijishita S."/>
            <person name="Honda M."/>
            <person name="Hosokawa S."/>
            <person name="Ichikawa Y."/>
            <person name="Idonuma A."/>
            <person name="Iijima M."/>
            <person name="Ikeda M."/>
            <person name="Ikeno M."/>
            <person name="Ito K."/>
            <person name="Ito S."/>
            <person name="Ito T."/>
            <person name="Ito Y."/>
            <person name="Ito Y."/>
            <person name="Iwabuchi A."/>
            <person name="Kamiya K."/>
            <person name="Karasawa W."/>
            <person name="Kurita K."/>
            <person name="Katagiri S."/>
            <person name="Kikuta A."/>
            <person name="Kobayashi H."/>
            <person name="Kobayashi N."/>
            <person name="Machita K."/>
            <person name="Maehara T."/>
            <person name="Masukawa M."/>
            <person name="Mizubayashi T."/>
            <person name="Mukai Y."/>
            <person name="Nagasaki H."/>
            <person name="Nagata Y."/>
            <person name="Naito S."/>
            <person name="Nakashima M."/>
            <person name="Nakama Y."/>
            <person name="Nakamichi Y."/>
            <person name="Nakamura M."/>
            <person name="Meguro A."/>
            <person name="Negishi M."/>
            <person name="Ohta I."/>
            <person name="Ohta T."/>
            <person name="Okamoto M."/>
            <person name="Ono N."/>
            <person name="Saji S."/>
            <person name="Sakaguchi M."/>
            <person name="Sakai K."/>
            <person name="Shibata M."/>
            <person name="Shimokawa T."/>
            <person name="Song J."/>
            <person name="Takazaki Y."/>
            <person name="Terasawa K."/>
            <person name="Tsugane M."/>
            <person name="Tsuji K."/>
            <person name="Ueda S."/>
            <person name="Waki K."/>
            <person name="Yamagata H."/>
            <person name="Yamamoto M."/>
            <person name="Yamamoto S."/>
            <person name="Yamane H."/>
            <person name="Yoshiki S."/>
            <person name="Yoshihara R."/>
            <person name="Yukawa K."/>
            <person name="Zhong H."/>
            <person name="Yano M."/>
            <person name="Yuan Q."/>
            <person name="Ouyang S."/>
            <person name="Liu J."/>
            <person name="Jones K.M."/>
            <person name="Gansberger K."/>
            <person name="Moffat K."/>
            <person name="Hill J."/>
            <person name="Bera J."/>
            <person name="Fadrosh D."/>
            <person name="Jin S."/>
            <person name="Johri S."/>
            <person name="Kim M."/>
            <person name="Overton L."/>
            <person name="Reardon M."/>
            <person name="Tsitrin T."/>
            <person name="Vuong H."/>
            <person name="Weaver B."/>
            <person name="Ciecko A."/>
            <person name="Tallon L."/>
            <person name="Jackson J."/>
            <person name="Pai G."/>
            <person name="Aken S.V."/>
            <person name="Utterback T."/>
            <person name="Reidmuller S."/>
            <person name="Feldblyum T."/>
            <person name="Hsiao J."/>
            <person name="Zismann V."/>
            <person name="Iobst S."/>
            <person name="de Vazeille A.R."/>
            <person name="Buell C.R."/>
            <person name="Ying K."/>
            <person name="Li Y."/>
            <person name="Lu T."/>
            <person name="Huang Y."/>
            <person name="Zhao Q."/>
            <person name="Feng Q."/>
            <person name="Zhang L."/>
            <person name="Zhu J."/>
            <person name="Weng Q."/>
            <person name="Mu J."/>
            <person name="Lu Y."/>
            <person name="Fan D."/>
            <person name="Liu Y."/>
            <person name="Guan J."/>
            <person name="Zhang Y."/>
            <person name="Yu S."/>
            <person name="Liu X."/>
            <person name="Zhang Y."/>
            <person name="Hong G."/>
            <person name="Han B."/>
            <person name="Choisne N."/>
            <person name="Demange N."/>
            <person name="Orjeda G."/>
            <person name="Samain S."/>
            <person name="Cattolico L."/>
            <person name="Pelletier E."/>
            <person name="Couloux A."/>
            <person name="Segurens B."/>
            <person name="Wincker P."/>
            <person name="D'Hont A."/>
            <person name="Scarpelli C."/>
            <person name="Weissenbach J."/>
            <person name="Salanoubat M."/>
            <person name="Quetier F."/>
            <person name="Yu Y."/>
            <person name="Kim H.R."/>
            <person name="Rambo T."/>
            <person name="Currie J."/>
            <person name="Collura K."/>
            <person name="Luo M."/>
            <person name="Yang T."/>
            <person name="Ammiraju J.S.S."/>
            <person name="Engler F."/>
            <person name="Soderlund C."/>
            <person name="Wing R.A."/>
            <person name="Palmer L.E."/>
            <person name="de la Bastide M."/>
            <person name="Spiegel L."/>
            <person name="Nascimento L."/>
            <person name="Zutavern T."/>
            <person name="O'Shaughnessy A."/>
            <person name="Dike S."/>
            <person name="Dedhia N."/>
            <person name="Preston R."/>
            <person name="Balija V."/>
            <person name="McCombie W.R."/>
            <person name="Chow T."/>
            <person name="Chen H."/>
            <person name="Chung M."/>
            <person name="Chen C."/>
            <person name="Shaw J."/>
            <person name="Wu H."/>
            <person name="Hsiao K."/>
            <person name="Chao Y."/>
            <person name="Chu M."/>
            <person name="Cheng C."/>
            <person name="Hour A."/>
            <person name="Lee P."/>
            <person name="Lin S."/>
            <person name="Lin Y."/>
            <person name="Liou J."/>
            <person name="Liu S."/>
            <person name="Hsing Y."/>
            <person name="Raghuvanshi S."/>
            <person name="Mohanty A."/>
            <person name="Bharti A.K."/>
            <person name="Gaur A."/>
            <person name="Gupta V."/>
            <person name="Kumar D."/>
            <person name="Ravi V."/>
            <person name="Vij S."/>
            <person name="Kapur A."/>
            <person name="Khurana P."/>
            <person name="Khurana P."/>
            <person name="Khurana J.P."/>
            <person name="Tyagi A.K."/>
            <person name="Gaikwad K."/>
            <person name="Singh A."/>
            <person name="Dalal V."/>
            <person name="Srivastava S."/>
            <person name="Dixit A."/>
            <person name="Pal A.K."/>
            <person name="Ghazi I.A."/>
            <person name="Yadav M."/>
            <person name="Pandit A."/>
            <person name="Bhargava A."/>
            <person name="Sureshbabu K."/>
            <person name="Batra K."/>
            <person name="Sharma T.R."/>
            <person name="Mohapatra T."/>
            <person name="Singh N.K."/>
            <person name="Messing J."/>
            <person name="Nelson A.B."/>
            <person name="Fuks G."/>
            <person name="Kavchok S."/>
            <person name="Keizer G."/>
            <person name="Linton E."/>
            <person name="Llaca V."/>
            <person name="Song R."/>
            <person name="Tanyolac B."/>
            <person name="Young S."/>
            <person name="Ho-Il K."/>
            <person name="Hahn J.H."/>
            <person name="Sangsakoo G."/>
            <person name="Vanavichit A."/>
            <person name="de Mattos Luiz.A.T."/>
            <person name="Zimmer P.D."/>
            <person name="Malone G."/>
            <person name="Dellagostin O."/>
            <person name="de Oliveira A.C."/>
            <person name="Bevan M."/>
            <person name="Bancroft I."/>
            <person name="Minx P."/>
            <person name="Cordum H."/>
            <person name="Wilson R."/>
            <person name="Cheng Z."/>
            <person name="Jin W."/>
            <person name="Jiang J."/>
            <person name="Leong S.A."/>
            <person name="Iwama H."/>
            <person name="Gojobori T."/>
            <person name="Itoh T."/>
            <person name="Niimura Y."/>
            <person name="Fujii Y."/>
            <person name="Habara T."/>
            <person name="Sakai H."/>
            <person name="Sato Y."/>
            <person name="Wilson G."/>
            <person name="Kumar K."/>
            <person name="McCouch S."/>
            <person name="Juretic N."/>
            <person name="Hoen D."/>
            <person name="Wright S."/>
            <person name="Bruskiewich R."/>
            <person name="Bureau T."/>
            <person name="Miyao A."/>
            <person name="Hirochika H."/>
            <person name="Nishikawa T."/>
            <person name="Kadowaki K."/>
            <person name="Sugiura M."/>
            <person name="Burr B."/>
            <person name="Sasaki T."/>
        </authorList>
    </citation>
    <scope>NUCLEOTIDE SEQUENCE [LARGE SCALE GENOMIC DNA]</scope>
    <source>
        <strain evidence="3">cv. Nipponbare</strain>
    </source>
</reference>
<organism evidence="2 3">
    <name type="scientific">Oryza sativa subsp. japonica</name>
    <name type="common">Rice</name>
    <dbReference type="NCBI Taxonomy" id="39947"/>
    <lineage>
        <taxon>Eukaryota</taxon>
        <taxon>Viridiplantae</taxon>
        <taxon>Streptophyta</taxon>
        <taxon>Embryophyta</taxon>
        <taxon>Tracheophyta</taxon>
        <taxon>Spermatophyta</taxon>
        <taxon>Magnoliopsida</taxon>
        <taxon>Liliopsida</taxon>
        <taxon>Poales</taxon>
        <taxon>Poaceae</taxon>
        <taxon>BOP clade</taxon>
        <taxon>Oryzoideae</taxon>
        <taxon>Oryzeae</taxon>
        <taxon>Oryzinae</taxon>
        <taxon>Oryza</taxon>
        <taxon>Oryza sativa</taxon>
    </lineage>
</organism>
<feature type="region of interest" description="Disordered" evidence="1">
    <location>
        <begin position="1"/>
        <end position="103"/>
    </location>
</feature>
<evidence type="ECO:0000256" key="1">
    <source>
        <dbReference type="SAM" id="MobiDB-lite"/>
    </source>
</evidence>
<accession>A0A0P0VF61</accession>
<sequence length="142" mass="15612">MEGERDGMEEDGDEPLARARGRRRWLEARRGAARRREAEGKGIAGGRRGRSPRGRGEEGVCGVGSGTRPNPIRSAPHRTRTRAPLSGWGRDFGSGRGRSFPPLEASTRSIYIDTGKSTGSVSLDEDNLPGMINLKFRYLSRF</sequence>
<reference evidence="2 3" key="2">
    <citation type="journal article" date="2013" name="Plant Cell Physiol.">
        <title>Rice Annotation Project Database (RAP-DB): an integrative and interactive database for rice genomics.</title>
        <authorList>
            <person name="Sakai H."/>
            <person name="Lee S.S."/>
            <person name="Tanaka T."/>
            <person name="Numa H."/>
            <person name="Kim J."/>
            <person name="Kawahara Y."/>
            <person name="Wakimoto H."/>
            <person name="Yang C.C."/>
            <person name="Iwamoto M."/>
            <person name="Abe T."/>
            <person name="Yamada Y."/>
            <person name="Muto A."/>
            <person name="Inokuchi H."/>
            <person name="Ikemura T."/>
            <person name="Matsumoto T."/>
            <person name="Sasaki T."/>
            <person name="Itoh T."/>
        </authorList>
    </citation>
    <scope>NUCLEOTIDE SEQUENCE [LARGE SCALE GENOMIC DNA]</scope>
    <source>
        <strain evidence="3">cv. Nipponbare</strain>
    </source>
</reference>
<name>A0A0P0VF61_ORYSJ</name>
<protein>
    <submittedName>
        <fullName evidence="2">Os02g0161251 protein</fullName>
    </submittedName>
</protein>
<dbReference type="InParanoid" id="A0A0P0VF61"/>
<reference evidence="2 3" key="3">
    <citation type="journal article" date="2013" name="Rice">
        <title>Improvement of the Oryza sativa Nipponbare reference genome using next generation sequence and optical map data.</title>
        <authorList>
            <person name="Kawahara Y."/>
            <person name="de la Bastide M."/>
            <person name="Hamilton J.P."/>
            <person name="Kanamori H."/>
            <person name="McCombie W.R."/>
            <person name="Ouyang S."/>
            <person name="Schwartz D.C."/>
            <person name="Tanaka T."/>
            <person name="Wu J."/>
            <person name="Zhou S."/>
            <person name="Childs K.L."/>
            <person name="Davidson R.M."/>
            <person name="Lin H."/>
            <person name="Quesada-Ocampo L."/>
            <person name="Vaillancourt B."/>
            <person name="Sakai H."/>
            <person name="Lee S.S."/>
            <person name="Kim J."/>
            <person name="Numa H."/>
            <person name="Itoh T."/>
            <person name="Buell C.R."/>
            <person name="Matsumoto T."/>
        </authorList>
    </citation>
    <scope>NUCLEOTIDE SEQUENCE [LARGE SCALE GENOMIC DNA]</scope>
    <source>
        <strain evidence="3">cv. Nipponbare</strain>
    </source>
</reference>
<dbReference type="Gramene" id="Os02t0161251-01">
    <property type="protein sequence ID" value="Os02t0161251-01"/>
    <property type="gene ID" value="Os02g0161251"/>
</dbReference>
<dbReference type="PaxDb" id="39947-A0A0P0VF61"/>
<gene>
    <name evidence="2" type="ordered locus">Os02g0161251</name>
    <name evidence="2" type="ORF">OSNPB_020161251</name>
</gene>
<dbReference type="Proteomes" id="UP000059680">
    <property type="component" value="Chromosome 2"/>
</dbReference>
<dbReference type="EMBL" id="AP014958">
    <property type="protein sequence ID" value="BAS77112.1"/>
    <property type="molecule type" value="Genomic_DNA"/>
</dbReference>